<evidence type="ECO:0000313" key="4">
    <source>
        <dbReference type="Proteomes" id="UP000746612"/>
    </source>
</evidence>
<accession>A0A2H3GAI5</accession>
<name>A0A2H3GAI5_GIBZA</name>
<evidence type="ECO:0000313" key="3">
    <source>
        <dbReference type="EMBL" id="VIO55150.1"/>
    </source>
</evidence>
<dbReference type="AlphaFoldDB" id="A0A2H3GAI5"/>
<proteinExistence type="predicted"/>
<dbReference type="InterPro" id="IPR045518">
    <property type="entry name" value="2EXR"/>
</dbReference>
<dbReference type="OrthoDB" id="3473305at2759"/>
<organism evidence="2 4">
    <name type="scientific">Gibberella zeae</name>
    <name type="common">Wheat head blight fungus</name>
    <name type="synonym">Fusarium graminearum</name>
    <dbReference type="NCBI Taxonomy" id="5518"/>
    <lineage>
        <taxon>Eukaryota</taxon>
        <taxon>Fungi</taxon>
        <taxon>Dikarya</taxon>
        <taxon>Ascomycota</taxon>
        <taxon>Pezizomycotina</taxon>
        <taxon>Sordariomycetes</taxon>
        <taxon>Hypocreomycetidae</taxon>
        <taxon>Hypocreales</taxon>
        <taxon>Nectriaceae</taxon>
        <taxon>Fusarium</taxon>
    </lineage>
</organism>
<dbReference type="Proteomes" id="UP000746612">
    <property type="component" value="Unassembled WGS sequence"/>
</dbReference>
<protein>
    <recommendedName>
        <fullName evidence="1">2EXR domain-containing protein</fullName>
    </recommendedName>
</protein>
<dbReference type="EMBL" id="CAJPIJ010000190">
    <property type="protein sequence ID" value="CAG2008872.1"/>
    <property type="molecule type" value="Genomic_DNA"/>
</dbReference>
<gene>
    <name evidence="3" type="ORF">FUG_LOCUS145337</name>
    <name evidence="2" type="ORF">MDCFG202_LOCUS570524</name>
</gene>
<reference evidence="2" key="2">
    <citation type="submission" date="2021-03" db="EMBL/GenBank/DDBJ databases">
        <authorList>
            <person name="Alouane T."/>
            <person name="Langin T."/>
            <person name="Bonhomme L."/>
        </authorList>
    </citation>
    <scope>NUCLEOTIDE SEQUENCE</scope>
    <source>
        <strain evidence="2">MDC_Fg202</strain>
    </source>
</reference>
<reference evidence="3" key="1">
    <citation type="submission" date="2019-04" db="EMBL/GenBank/DDBJ databases">
        <authorList>
            <person name="Melise S."/>
            <person name="Noan J."/>
            <person name="Okalmin O."/>
        </authorList>
    </citation>
    <scope>NUCLEOTIDE SEQUENCE</scope>
    <source>
        <strain evidence="3">FN9</strain>
    </source>
</reference>
<evidence type="ECO:0000259" key="1">
    <source>
        <dbReference type="Pfam" id="PF20150"/>
    </source>
</evidence>
<dbReference type="Pfam" id="PF20150">
    <property type="entry name" value="2EXR"/>
    <property type="match status" value="1"/>
</dbReference>
<feature type="domain" description="2EXR" evidence="1">
    <location>
        <begin position="11"/>
        <end position="73"/>
    </location>
</feature>
<evidence type="ECO:0000313" key="2">
    <source>
        <dbReference type="EMBL" id="CAG2008872.1"/>
    </source>
</evidence>
<dbReference type="EMBL" id="CAAKMV010000111">
    <property type="protein sequence ID" value="VIO55150.1"/>
    <property type="molecule type" value="Genomic_DNA"/>
</dbReference>
<sequence length="259" mass="29753">MSTTSNVSTTFTCFANLPTETRLQIWETAAAREQDAAIHHCAKEYCLEYCLEWPDQPISHAMAETCRESLEVIRNTCIDTIFMPLHPKALARLESLDERVDAIATLWPEQNTLKDLQACLMKRVEANERHRTKTIYIGISAIVCDYNTDLGGLGFKVYDLDDTSFPQFLAKVATSYYGRRLHASNECFIKKLKVYWKENEAVRELRETWDRLRPGKENVMPVLKPVVIFADFYRLFVGTETSIGNHQRSNGLYLDLSRG</sequence>